<comment type="caution">
    <text evidence="2">The sequence shown here is derived from an EMBL/GenBank/DDBJ whole genome shotgun (WGS) entry which is preliminary data.</text>
</comment>
<organism evidence="2 3">
    <name type="scientific">Demequina litorisediminis</name>
    <dbReference type="NCBI Taxonomy" id="1849022"/>
    <lineage>
        <taxon>Bacteria</taxon>
        <taxon>Bacillati</taxon>
        <taxon>Actinomycetota</taxon>
        <taxon>Actinomycetes</taxon>
        <taxon>Micrococcales</taxon>
        <taxon>Demequinaceae</taxon>
        <taxon>Demequina</taxon>
    </lineage>
</organism>
<gene>
    <name evidence="2" type="ORF">GCM10025876_17290</name>
</gene>
<dbReference type="Gene3D" id="3.90.1200.10">
    <property type="match status" value="1"/>
</dbReference>
<evidence type="ECO:0000313" key="3">
    <source>
        <dbReference type="Proteomes" id="UP001157125"/>
    </source>
</evidence>
<dbReference type="InterPro" id="IPR002575">
    <property type="entry name" value="Aminoglycoside_PTrfase"/>
</dbReference>
<dbReference type="PANTHER" id="PTHR21310">
    <property type="entry name" value="AMINOGLYCOSIDE PHOSPHOTRANSFERASE-RELATED-RELATED"/>
    <property type="match status" value="1"/>
</dbReference>
<evidence type="ECO:0000313" key="2">
    <source>
        <dbReference type="EMBL" id="GMA35525.1"/>
    </source>
</evidence>
<dbReference type="Proteomes" id="UP001157125">
    <property type="component" value="Unassembled WGS sequence"/>
</dbReference>
<evidence type="ECO:0000259" key="1">
    <source>
        <dbReference type="Pfam" id="PF01636"/>
    </source>
</evidence>
<dbReference type="Pfam" id="PF01636">
    <property type="entry name" value="APH"/>
    <property type="match status" value="1"/>
</dbReference>
<proteinExistence type="predicted"/>
<dbReference type="Gene3D" id="3.30.200.20">
    <property type="entry name" value="Phosphorylase Kinase, domain 1"/>
    <property type="match status" value="1"/>
</dbReference>
<dbReference type="InterPro" id="IPR011009">
    <property type="entry name" value="Kinase-like_dom_sf"/>
</dbReference>
<keyword evidence="3" id="KW-1185">Reference proteome</keyword>
<dbReference type="SUPFAM" id="SSF56112">
    <property type="entry name" value="Protein kinase-like (PK-like)"/>
    <property type="match status" value="1"/>
</dbReference>
<sequence length="315" mass="33555">MTVHSGATVGRMTMMATPMAEVEVDDSLVRALLADQHPDLASEPLGARVEGWDNTTYRLGAALAVRLPRRAVGAQIAATELDWLPLIGAHWTFPAPVPRRVGDPGRGYPWRWSVVPWIDGTDVYDAPLSVEGARDLGRALAQVHQPAPADAPLNPHRSLGLADKAEVFGDRLATAEANGLVSDAPRLRAMYGAAMGEAEAGPTTWCHLDVHGRNVLSRKGRLAGIVDWGDAAAGSPATDLGQAAMLVGPLDVGPMLDAYLGSCHTEVAAFVGSAAGRRRIRAEAAHYALTLACMEDDPYRSAGREALTYLRQHPR</sequence>
<reference evidence="3" key="1">
    <citation type="journal article" date="2019" name="Int. J. Syst. Evol. Microbiol.">
        <title>The Global Catalogue of Microorganisms (GCM) 10K type strain sequencing project: providing services to taxonomists for standard genome sequencing and annotation.</title>
        <authorList>
            <consortium name="The Broad Institute Genomics Platform"/>
            <consortium name="The Broad Institute Genome Sequencing Center for Infectious Disease"/>
            <person name="Wu L."/>
            <person name="Ma J."/>
        </authorList>
    </citation>
    <scope>NUCLEOTIDE SEQUENCE [LARGE SCALE GENOMIC DNA]</scope>
    <source>
        <strain evidence="3">NBRC 112299</strain>
    </source>
</reference>
<name>A0ABQ6ICS0_9MICO</name>
<dbReference type="RefSeq" id="WP_284328036.1">
    <property type="nucleotide sequence ID" value="NZ_BSUN01000001.1"/>
</dbReference>
<feature type="domain" description="Aminoglycoside phosphotransferase" evidence="1">
    <location>
        <begin position="50"/>
        <end position="258"/>
    </location>
</feature>
<dbReference type="InterPro" id="IPR051678">
    <property type="entry name" value="AGP_Transferase"/>
</dbReference>
<dbReference type="PANTHER" id="PTHR21310:SF42">
    <property type="entry name" value="BIFUNCTIONAL AAC_APH"/>
    <property type="match status" value="1"/>
</dbReference>
<dbReference type="EMBL" id="BSUN01000001">
    <property type="protein sequence ID" value="GMA35525.1"/>
    <property type="molecule type" value="Genomic_DNA"/>
</dbReference>
<accession>A0ABQ6ICS0</accession>
<protein>
    <recommendedName>
        <fullName evidence="1">Aminoglycoside phosphotransferase domain-containing protein</fullName>
    </recommendedName>
</protein>